<accession>A0A3M7F632</accession>
<dbReference type="InterPro" id="IPR052777">
    <property type="entry name" value="Acetyltransferase_Enz"/>
</dbReference>
<comment type="caution">
    <text evidence="2">The sequence shown here is derived from an EMBL/GenBank/DDBJ whole genome shotgun (WGS) entry which is preliminary data.</text>
</comment>
<sequence>MNFNLKSCPSLQVSVDAIYLVMSNSDPFVISPADTQEDLNAVGQLFKAYALALGIDLSFQDFAAELASLPGKYALPTGCLLLARNREGRSVSCVGLRPLPVDEDDGGNAVVGSSCCEMKRLYVDPSQRGSGLGKMLAEEAIREARRMGYQRMRLDTLPSMQSARALYKALGFREIEPYYLTPIDGTIFMELEL</sequence>
<proteinExistence type="predicted"/>
<feature type="domain" description="N-acetyltransferase" evidence="1">
    <location>
        <begin position="28"/>
        <end position="193"/>
    </location>
</feature>
<evidence type="ECO:0000313" key="2">
    <source>
        <dbReference type="EMBL" id="RMY83971.1"/>
    </source>
</evidence>
<dbReference type="PANTHER" id="PTHR43305">
    <property type="entry name" value="FAMILY N-ACETYLTRANSFERASE, PUTATIVE (AFU_ORTHOLOGUE AFUA_2G01380)-RELATED"/>
    <property type="match status" value="1"/>
</dbReference>
<dbReference type="PANTHER" id="PTHR43305:SF1">
    <property type="entry name" value="FAMILY N-ACETYLTRANSFERASE, PUTATIVE (AFU_ORTHOLOGUE AFUA_2G01380)-RELATED"/>
    <property type="match status" value="1"/>
</dbReference>
<dbReference type="SUPFAM" id="SSF55729">
    <property type="entry name" value="Acyl-CoA N-acyltransferases (Nat)"/>
    <property type="match status" value="1"/>
</dbReference>
<dbReference type="Gene3D" id="3.40.630.30">
    <property type="match status" value="1"/>
</dbReference>
<gene>
    <name evidence="2" type="ORF">D0861_07175</name>
</gene>
<dbReference type="AlphaFoldDB" id="A0A3M7F632"/>
<evidence type="ECO:0000313" key="3">
    <source>
        <dbReference type="Proteomes" id="UP000268823"/>
    </source>
</evidence>
<dbReference type="InterPro" id="IPR000182">
    <property type="entry name" value="GNAT_dom"/>
</dbReference>
<organism evidence="2 3">
    <name type="scientific">Hortaea werneckii</name>
    <name type="common">Black yeast</name>
    <name type="synonym">Cladosporium werneckii</name>
    <dbReference type="NCBI Taxonomy" id="91943"/>
    <lineage>
        <taxon>Eukaryota</taxon>
        <taxon>Fungi</taxon>
        <taxon>Dikarya</taxon>
        <taxon>Ascomycota</taxon>
        <taxon>Pezizomycotina</taxon>
        <taxon>Dothideomycetes</taxon>
        <taxon>Dothideomycetidae</taxon>
        <taxon>Mycosphaerellales</taxon>
        <taxon>Teratosphaeriaceae</taxon>
        <taxon>Hortaea</taxon>
    </lineage>
</organism>
<dbReference type="VEuPathDB" id="FungiDB:BTJ68_07413"/>
<dbReference type="PROSITE" id="PS51186">
    <property type="entry name" value="GNAT"/>
    <property type="match status" value="1"/>
</dbReference>
<dbReference type="EMBL" id="QWIR01000166">
    <property type="protein sequence ID" value="RMY83971.1"/>
    <property type="molecule type" value="Genomic_DNA"/>
</dbReference>
<dbReference type="GO" id="GO:0016747">
    <property type="term" value="F:acyltransferase activity, transferring groups other than amino-acyl groups"/>
    <property type="evidence" value="ECO:0007669"/>
    <property type="project" value="InterPro"/>
</dbReference>
<name>A0A3M7F632_HORWE</name>
<protein>
    <recommendedName>
        <fullName evidence="1">N-acetyltransferase domain-containing protein</fullName>
    </recommendedName>
</protein>
<dbReference type="CDD" id="cd04301">
    <property type="entry name" value="NAT_SF"/>
    <property type="match status" value="1"/>
</dbReference>
<evidence type="ECO:0000259" key="1">
    <source>
        <dbReference type="PROSITE" id="PS51186"/>
    </source>
</evidence>
<dbReference type="InterPro" id="IPR016181">
    <property type="entry name" value="Acyl_CoA_acyltransferase"/>
</dbReference>
<dbReference type="Proteomes" id="UP000268823">
    <property type="component" value="Unassembled WGS sequence"/>
</dbReference>
<reference evidence="2 3" key="1">
    <citation type="journal article" date="2018" name="BMC Genomics">
        <title>Genomic evidence for intraspecific hybridization in a clonal and extremely halotolerant yeast.</title>
        <authorList>
            <person name="Gostincar C."/>
            <person name="Stajich J.E."/>
            <person name="Zupancic J."/>
            <person name="Zalar P."/>
            <person name="Gunde-Cimerman N."/>
        </authorList>
    </citation>
    <scope>NUCLEOTIDE SEQUENCE [LARGE SCALE GENOMIC DNA]</scope>
    <source>
        <strain evidence="2 3">EXF-2788</strain>
    </source>
</reference>
<dbReference type="OrthoDB" id="41532at2759"/>
<dbReference type="Pfam" id="PF00583">
    <property type="entry name" value="Acetyltransf_1"/>
    <property type="match status" value="1"/>
</dbReference>